<dbReference type="OrthoDB" id="5689995at2"/>
<keyword evidence="1" id="KW-0732">Signal</keyword>
<evidence type="ECO:0000313" key="2">
    <source>
        <dbReference type="EMBL" id="OZN25364.1"/>
    </source>
</evidence>
<proteinExistence type="predicted"/>
<dbReference type="InterPro" id="IPR006513">
    <property type="entry name" value="YtfJ_HI0045"/>
</dbReference>
<feature type="signal peptide" evidence="1">
    <location>
        <begin position="1"/>
        <end position="21"/>
    </location>
</feature>
<evidence type="ECO:0000313" key="4">
    <source>
        <dbReference type="Proteomes" id="UP000215738"/>
    </source>
</evidence>
<dbReference type="NCBIfam" id="TIGR01626">
    <property type="entry name" value="ytfJ_HI0045"/>
    <property type="match status" value="1"/>
</dbReference>
<organism evidence="3 5">
    <name type="scientific">Actinobacillus seminis</name>
    <dbReference type="NCBI Taxonomy" id="722"/>
    <lineage>
        <taxon>Bacteria</taxon>
        <taxon>Pseudomonadati</taxon>
        <taxon>Pseudomonadota</taxon>
        <taxon>Gammaproteobacteria</taxon>
        <taxon>Pasteurellales</taxon>
        <taxon>Pasteurellaceae</taxon>
        <taxon>Actinobacillus</taxon>
    </lineage>
</organism>
<dbReference type="EMBL" id="NLFK01000003">
    <property type="protein sequence ID" value="OZN25364.1"/>
    <property type="molecule type" value="Genomic_DNA"/>
</dbReference>
<name>A0A263HD32_9PAST</name>
<dbReference type="EMBL" id="UFSB01000001">
    <property type="protein sequence ID" value="SUU35639.1"/>
    <property type="molecule type" value="Genomic_DNA"/>
</dbReference>
<dbReference type="Pfam" id="PF09695">
    <property type="entry name" value="YtfJ_HI0045"/>
    <property type="match status" value="1"/>
</dbReference>
<evidence type="ECO:0000313" key="3">
    <source>
        <dbReference type="EMBL" id="SUU35639.1"/>
    </source>
</evidence>
<dbReference type="Gene3D" id="3.40.30.10">
    <property type="entry name" value="Glutaredoxin"/>
    <property type="match status" value="1"/>
</dbReference>
<dbReference type="AlphaFoldDB" id="A0A263HD32"/>
<reference evidence="2 4" key="1">
    <citation type="submission" date="2017-07" db="EMBL/GenBank/DDBJ databases">
        <title>Virulence factors identified in Actinobacillus seminis.</title>
        <authorList>
            <person name="Negrete-Abascal E."/>
            <person name="Vaca-Pacheco S."/>
            <person name="Montes-Garcia F."/>
            <person name="Leyto-Gil A.M."/>
            <person name="Fragoso-Garcia E."/>
            <person name="Carvente-Garcia R."/>
            <person name="Perez-Agueros S."/>
            <person name="Castelan-Sanchez H.G."/>
            <person name="Garcia-Molina A."/>
            <person name="Villamar T.E."/>
            <person name="Vazquez-Cruz C."/>
        </authorList>
    </citation>
    <scope>NUCLEOTIDE SEQUENCE [LARGE SCALE GENOMIC DNA]</scope>
    <source>
        <strain evidence="2 4">ATCC 15768</strain>
    </source>
</reference>
<feature type="chain" id="PRO_5044571893" evidence="1">
    <location>
        <begin position="22"/>
        <end position="188"/>
    </location>
</feature>
<dbReference type="Proteomes" id="UP000254507">
    <property type="component" value="Unassembled WGS sequence"/>
</dbReference>
<protein>
    <submittedName>
        <fullName evidence="3">Putative transcriptional regulator</fullName>
    </submittedName>
    <submittedName>
        <fullName evidence="2">YtfJ family protein</fullName>
    </submittedName>
</protein>
<evidence type="ECO:0000256" key="1">
    <source>
        <dbReference type="SAM" id="SignalP"/>
    </source>
</evidence>
<keyword evidence="4" id="KW-1185">Reference proteome</keyword>
<dbReference type="RefSeq" id="WP_094946037.1">
    <property type="nucleotide sequence ID" value="NZ_JBMHIA010000016.1"/>
</dbReference>
<gene>
    <name evidence="3" type="primary">ytfJ</name>
    <name evidence="2" type="ORF">CFY87_04360</name>
    <name evidence="3" type="ORF">NCTC10851_00934</name>
</gene>
<dbReference type="Proteomes" id="UP000215738">
    <property type="component" value="Unassembled WGS sequence"/>
</dbReference>
<accession>A0A263HD32</accession>
<dbReference type="InParanoid" id="A0A263HD32"/>
<reference evidence="3 5" key="2">
    <citation type="submission" date="2018-06" db="EMBL/GenBank/DDBJ databases">
        <authorList>
            <consortium name="Pathogen Informatics"/>
            <person name="Doyle S."/>
        </authorList>
    </citation>
    <scope>NUCLEOTIDE SEQUENCE [LARGE SCALE GENOMIC DNA]</scope>
    <source>
        <strain evidence="3 5">NCTC10851</strain>
    </source>
</reference>
<sequence length="188" mass="20571">MKKYTILCGFCTALFTLPATAHNIQLNASIAPVTVADEGELTVNGKDVTYHAWQSSALSGKVRILQHIAGRAGVKEKNEPLMDAIKTQHFDPAKYQTTTIINADDAIIGTGAFVKSSAERGKKENMRSQVILDQQSAVKNAWDLKEKESLVVVLDHNGKVKFVKEGKLSPEEIQQVIELTNKLIAKIG</sequence>
<evidence type="ECO:0000313" key="5">
    <source>
        <dbReference type="Proteomes" id="UP000254507"/>
    </source>
</evidence>
<dbReference type="FunCoup" id="A0A263HD32">
    <property type="interactions" value="30"/>
</dbReference>